<evidence type="ECO:0000313" key="1">
    <source>
        <dbReference type="EMBL" id="UQZ83861.1"/>
    </source>
</evidence>
<organism evidence="1 2">
    <name type="scientific">Paenibacillus konkukensis</name>
    <dbReference type="NCBI Taxonomy" id="2020716"/>
    <lineage>
        <taxon>Bacteria</taxon>
        <taxon>Bacillati</taxon>
        <taxon>Bacillota</taxon>
        <taxon>Bacilli</taxon>
        <taxon>Bacillales</taxon>
        <taxon>Paenibacillaceae</taxon>
        <taxon>Paenibacillus</taxon>
    </lineage>
</organism>
<protein>
    <submittedName>
        <fullName evidence="1">Uncharacterized protein</fullName>
    </submittedName>
</protein>
<accession>A0ABY4RPZ4</accession>
<dbReference type="Proteomes" id="UP001057134">
    <property type="component" value="Chromosome"/>
</dbReference>
<reference evidence="1" key="1">
    <citation type="submission" date="2018-02" db="EMBL/GenBank/DDBJ databases">
        <authorList>
            <person name="Kim S.-K."/>
            <person name="Jung H.-I."/>
            <person name="Lee S.-W."/>
        </authorList>
    </citation>
    <scope>NUCLEOTIDE SEQUENCE</scope>
    <source>
        <strain evidence="1">SK3146</strain>
    </source>
</reference>
<evidence type="ECO:0000313" key="2">
    <source>
        <dbReference type="Proteomes" id="UP001057134"/>
    </source>
</evidence>
<gene>
    <name evidence="1" type="ORF">SK3146_03068</name>
</gene>
<name>A0ABY4RPZ4_9BACL</name>
<keyword evidence="2" id="KW-1185">Reference proteome</keyword>
<sequence length="74" mass="8695">MKASQRRFPLSLLVEILNNPGVLLSIYEKCYETIQNIMTVNRRLRYYRCGKIAGQQDVLQFLQNVLRGKPPREI</sequence>
<dbReference type="EMBL" id="CP027059">
    <property type="protein sequence ID" value="UQZ83861.1"/>
    <property type="molecule type" value="Genomic_DNA"/>
</dbReference>
<reference evidence="1" key="2">
    <citation type="journal article" date="2021" name="J Anim Sci Technol">
        <title>Complete genome sequence of Paenibacillus konkukensis sp. nov. SK3146 as a potential probiotic strain.</title>
        <authorList>
            <person name="Jung H.I."/>
            <person name="Park S."/>
            <person name="Niu K.M."/>
            <person name="Lee S.W."/>
            <person name="Kothari D."/>
            <person name="Yi K.J."/>
            <person name="Kim S.K."/>
        </authorList>
    </citation>
    <scope>NUCLEOTIDE SEQUENCE</scope>
    <source>
        <strain evidence="1">SK3146</strain>
    </source>
</reference>
<proteinExistence type="predicted"/>